<geneLocation type="plasmid" evidence="1 2">
    <name>pILYOP01</name>
</geneLocation>
<accession>E3HBW3</accession>
<name>E3HBW3_ILYPC</name>
<organism evidence="1 2">
    <name type="scientific">Ilyobacter polytropus (strain ATCC 51220 / DSM 2926 / LMG 16218 / CuHBu1)</name>
    <dbReference type="NCBI Taxonomy" id="572544"/>
    <lineage>
        <taxon>Bacteria</taxon>
        <taxon>Fusobacteriati</taxon>
        <taxon>Fusobacteriota</taxon>
        <taxon>Fusobacteriia</taxon>
        <taxon>Fusobacteriales</taxon>
        <taxon>Fusobacteriaceae</taxon>
        <taxon>Ilyobacter</taxon>
    </lineage>
</organism>
<proteinExistence type="predicted"/>
<dbReference type="HOGENOM" id="CLU_087565_0_0_0"/>
<evidence type="ECO:0000313" key="1">
    <source>
        <dbReference type="EMBL" id="ADO84289.1"/>
    </source>
</evidence>
<dbReference type="OrthoDB" id="86132at2"/>
<dbReference type="KEGG" id="ipo:Ilyop_2530"/>
<reference evidence="1 2" key="1">
    <citation type="journal article" date="2010" name="Stand. Genomic Sci.">
        <title>Complete genome sequence of Ilyobacter polytropus type strain (CuHbu1).</title>
        <authorList>
            <person name="Sikorski J."/>
            <person name="Chertkov O."/>
            <person name="Lapidus A."/>
            <person name="Nolan M."/>
            <person name="Lucas S."/>
            <person name="Del Rio T.G."/>
            <person name="Tice H."/>
            <person name="Cheng J.F."/>
            <person name="Tapia R."/>
            <person name="Han C."/>
            <person name="Goodwin L."/>
            <person name="Pitluck S."/>
            <person name="Liolios K."/>
            <person name="Ivanova N."/>
            <person name="Mavromatis K."/>
            <person name="Mikhailova N."/>
            <person name="Pati A."/>
            <person name="Chen A."/>
            <person name="Palaniappan K."/>
            <person name="Land M."/>
            <person name="Hauser L."/>
            <person name="Chang Y.J."/>
            <person name="Jeffries C.D."/>
            <person name="Brambilla E."/>
            <person name="Yasawong M."/>
            <person name="Rohde M."/>
            <person name="Pukall R."/>
            <person name="Spring S."/>
            <person name="Goker M."/>
            <person name="Woyke T."/>
            <person name="Bristow J."/>
            <person name="Eisen J.A."/>
            <person name="Markowitz V."/>
            <person name="Hugenholtz P."/>
            <person name="Kyrpides N.C."/>
            <person name="Klenk H.P."/>
        </authorList>
    </citation>
    <scope>NUCLEOTIDE SEQUENCE [LARGE SCALE GENOMIC DNA]</scope>
    <source>
        <strain evidence="2">ATCC 51220 / DSM 2926 / LMG 16218 / CuHBu1</strain>
        <plasmid evidence="2">pILYOP01</plasmid>
    </source>
</reference>
<dbReference type="Proteomes" id="UP000006875">
    <property type="component" value="Plasmid pILYOP01"/>
</dbReference>
<protein>
    <submittedName>
        <fullName evidence="1">Uncharacterized protein</fullName>
    </submittedName>
</protein>
<sequence length="277" mass="32200">MTNFINRLRDGENIVLWIGDILGKLMGYPSKRELAKLIYEDLDKYSKLEVTDTNSLAEVCQVYLDSVTGSKLKLLNKLKNSYSNTRATSDLLYLFPKSPFIDAVVTTNFDTLIENSYGPDIFKVDIQNEGEVESDLPRLYKINGDFEHMDKMLVTKQDFRKLKLLTLYSPLFENLKRELKGKLLLFIGYDLEDPDTREILSFVYNKLGDSKPNAYFVTSSSIINTETINWLNSNEIKLLKQNEIEFLNELKKYLIEKQHIFETTDTPQELSVKKKFR</sequence>
<keyword evidence="1" id="KW-0614">Plasmid</keyword>
<evidence type="ECO:0000313" key="2">
    <source>
        <dbReference type="Proteomes" id="UP000006875"/>
    </source>
</evidence>
<dbReference type="Pfam" id="PF13289">
    <property type="entry name" value="SIR2_2"/>
    <property type="match status" value="1"/>
</dbReference>
<dbReference type="EMBL" id="CP002282">
    <property type="protein sequence ID" value="ADO84289.1"/>
    <property type="molecule type" value="Genomic_DNA"/>
</dbReference>
<dbReference type="AlphaFoldDB" id="E3HBW3"/>
<keyword evidence="2" id="KW-1185">Reference proteome</keyword>
<dbReference type="RefSeq" id="WP_013388948.1">
    <property type="nucleotide sequence ID" value="NC_014633.1"/>
</dbReference>
<gene>
    <name evidence="1" type="ordered locus">Ilyop_2530</name>
</gene>